<dbReference type="GeneID" id="120270043"/>
<dbReference type="InterPro" id="IPR002173">
    <property type="entry name" value="Carboh/pur_kinase_PfkB_CS"/>
</dbReference>
<dbReference type="InterPro" id="IPR029056">
    <property type="entry name" value="Ribokinase-like"/>
</dbReference>
<keyword evidence="6" id="KW-1185">Reference proteome</keyword>
<dbReference type="AlphaFoldDB" id="A0AB40C1Q3"/>
<protein>
    <submittedName>
        <fullName evidence="7">Ketohexokinase-like</fullName>
    </submittedName>
</protein>
<feature type="domain" description="Carbohydrate kinase PfkB" evidence="5">
    <location>
        <begin position="68"/>
        <end position="300"/>
    </location>
</feature>
<dbReference type="InterPro" id="IPR011611">
    <property type="entry name" value="PfkB_dom"/>
</dbReference>
<dbReference type="PANTHER" id="PTHR42774:SF3">
    <property type="entry name" value="KETOHEXOKINASE"/>
    <property type="match status" value="1"/>
</dbReference>
<name>A0AB40C1Q3_DIOCR</name>
<proteinExistence type="inferred from homology"/>
<dbReference type="GO" id="GO:0016301">
    <property type="term" value="F:kinase activity"/>
    <property type="evidence" value="ECO:0007669"/>
    <property type="project" value="UniProtKB-KW"/>
</dbReference>
<sequence length="417" mass="44415">MAIFKPYLPANLALPIPKPSLYTSSLPTNSKLTPFLFSSSCSKNPMPGTSSSFSLPPLPDDRVVLGCGMASVDYVALVDAFPVPDEKVRTENVQVLGGGNCGNALTCAARLGLKPRIITKVAEDANGRSILAGFDGDGVDTSYVAISKEGTSMFSFVIVDQQTKTRTCIYQPTLPTMVPDDLPRSRLSSAMDGARFVYLDCSLHEIDLLVAQEAARMNIPIVIDAERKTPVLNDLLHLASYVVCAENFPQSWASASSITSALMSLLLQFPRTKFVIVTLGCNGCIMLERSCLGEDLKMEAVDVDSLIESLKLRIDKSNTAPLCISSPIMRLSADGIGTVNGRLLLGTAESIPPSELVDTTGAGDAFVGAVLYALCAGMPPEKMLPFAAQVAAAGCRAMGARPGLPRRTDPRLAPFLY</sequence>
<comment type="similarity">
    <text evidence="1 4">Belongs to the carbohydrate kinase PfkB family.</text>
</comment>
<dbReference type="PROSITE" id="PS00584">
    <property type="entry name" value="PFKB_KINASES_2"/>
    <property type="match status" value="1"/>
</dbReference>
<reference evidence="7" key="1">
    <citation type="submission" date="2025-08" db="UniProtKB">
        <authorList>
            <consortium name="RefSeq"/>
        </authorList>
    </citation>
    <scope>IDENTIFICATION</scope>
</reference>
<dbReference type="PANTHER" id="PTHR42774">
    <property type="entry name" value="PHOSPHOTRANSFERASE SYSTEM TRANSPORT PROTEIN"/>
    <property type="match status" value="1"/>
</dbReference>
<dbReference type="Proteomes" id="UP001515500">
    <property type="component" value="Chromosome 2"/>
</dbReference>
<dbReference type="Pfam" id="PF00294">
    <property type="entry name" value="PfkB"/>
    <property type="match status" value="2"/>
</dbReference>
<gene>
    <name evidence="7" type="primary">LOC120270043</name>
</gene>
<evidence type="ECO:0000313" key="7">
    <source>
        <dbReference type="RefSeq" id="XP_039132980.1"/>
    </source>
</evidence>
<keyword evidence="3 4" id="KW-0418">Kinase</keyword>
<evidence type="ECO:0000256" key="3">
    <source>
        <dbReference type="ARBA" id="ARBA00022777"/>
    </source>
</evidence>
<dbReference type="Gene3D" id="3.40.1190.20">
    <property type="match status" value="1"/>
</dbReference>
<keyword evidence="2 4" id="KW-0808">Transferase</keyword>
<dbReference type="RefSeq" id="XP_039132980.1">
    <property type="nucleotide sequence ID" value="XM_039277046.1"/>
</dbReference>
<evidence type="ECO:0000313" key="6">
    <source>
        <dbReference type="Proteomes" id="UP001515500"/>
    </source>
</evidence>
<feature type="domain" description="Carbohydrate kinase PfkB" evidence="5">
    <location>
        <begin position="347"/>
        <end position="405"/>
    </location>
</feature>
<evidence type="ECO:0000256" key="4">
    <source>
        <dbReference type="RuleBase" id="RU003704"/>
    </source>
</evidence>
<evidence type="ECO:0000256" key="2">
    <source>
        <dbReference type="ARBA" id="ARBA00022679"/>
    </source>
</evidence>
<evidence type="ECO:0000259" key="5">
    <source>
        <dbReference type="Pfam" id="PF00294"/>
    </source>
</evidence>
<dbReference type="SUPFAM" id="SSF53613">
    <property type="entry name" value="Ribokinase-like"/>
    <property type="match status" value="1"/>
</dbReference>
<dbReference type="InterPro" id="IPR002139">
    <property type="entry name" value="Ribo/fructo_kinase"/>
</dbReference>
<evidence type="ECO:0000256" key="1">
    <source>
        <dbReference type="ARBA" id="ARBA00010688"/>
    </source>
</evidence>
<accession>A0AB40C1Q3</accession>
<dbReference type="PRINTS" id="PR00990">
    <property type="entry name" value="RIBOKINASE"/>
</dbReference>
<organism evidence="6 7">
    <name type="scientific">Dioscorea cayennensis subsp. rotundata</name>
    <name type="common">White Guinea yam</name>
    <name type="synonym">Dioscorea rotundata</name>
    <dbReference type="NCBI Taxonomy" id="55577"/>
    <lineage>
        <taxon>Eukaryota</taxon>
        <taxon>Viridiplantae</taxon>
        <taxon>Streptophyta</taxon>
        <taxon>Embryophyta</taxon>
        <taxon>Tracheophyta</taxon>
        <taxon>Spermatophyta</taxon>
        <taxon>Magnoliopsida</taxon>
        <taxon>Liliopsida</taxon>
        <taxon>Dioscoreales</taxon>
        <taxon>Dioscoreaceae</taxon>
        <taxon>Dioscorea</taxon>
    </lineage>
</organism>
<dbReference type="InterPro" id="IPR052562">
    <property type="entry name" value="Ketohexokinase-related"/>
</dbReference>